<organism evidence="9 10">
    <name type="scientific">Escallonia rubra</name>
    <dbReference type="NCBI Taxonomy" id="112253"/>
    <lineage>
        <taxon>Eukaryota</taxon>
        <taxon>Viridiplantae</taxon>
        <taxon>Streptophyta</taxon>
        <taxon>Embryophyta</taxon>
        <taxon>Tracheophyta</taxon>
        <taxon>Spermatophyta</taxon>
        <taxon>Magnoliopsida</taxon>
        <taxon>eudicotyledons</taxon>
        <taxon>Gunneridae</taxon>
        <taxon>Pentapetalae</taxon>
        <taxon>asterids</taxon>
        <taxon>campanulids</taxon>
        <taxon>Escalloniales</taxon>
        <taxon>Escalloniaceae</taxon>
        <taxon>Escallonia</taxon>
    </lineage>
</organism>
<dbReference type="PROSITE" id="PS50067">
    <property type="entry name" value="KINESIN_MOTOR_2"/>
    <property type="match status" value="1"/>
</dbReference>
<dbReference type="GO" id="GO:0016887">
    <property type="term" value="F:ATP hydrolysis activity"/>
    <property type="evidence" value="ECO:0007669"/>
    <property type="project" value="TreeGrafter"/>
</dbReference>
<dbReference type="Proteomes" id="UP001187471">
    <property type="component" value="Unassembled WGS sequence"/>
</dbReference>
<comment type="similarity">
    <text evidence="5">Belongs to the TRAFAC class myosin-kinesin ATPase superfamily. Kinesin family.</text>
</comment>
<keyword evidence="1" id="KW-0493">Microtubule</keyword>
<dbReference type="GO" id="GO:0005634">
    <property type="term" value="C:nucleus"/>
    <property type="evidence" value="ECO:0007669"/>
    <property type="project" value="TreeGrafter"/>
</dbReference>
<feature type="region of interest" description="Disordered" evidence="7">
    <location>
        <begin position="1"/>
        <end position="46"/>
    </location>
</feature>
<feature type="binding site" evidence="5">
    <location>
        <begin position="190"/>
        <end position="197"/>
    </location>
    <ligand>
        <name>ATP</name>
        <dbReference type="ChEBI" id="CHEBI:30616"/>
    </ligand>
</feature>
<keyword evidence="10" id="KW-1185">Reference proteome</keyword>
<dbReference type="PRINTS" id="PR00380">
    <property type="entry name" value="KINESINHEAVY"/>
</dbReference>
<dbReference type="PANTHER" id="PTHR24115:SF1008">
    <property type="entry name" value="KINESIN-LIKE PROTEIN SUBITO"/>
    <property type="match status" value="1"/>
</dbReference>
<evidence type="ECO:0000256" key="5">
    <source>
        <dbReference type="PROSITE-ProRule" id="PRU00283"/>
    </source>
</evidence>
<sequence length="861" mass="95234">MDLKSPLQCPKTVTIRRNPPRKARATPSSAIPLPTPFSSSASTPRDIPSFSVEDILPIQLPQNPKVEAASSVPENLKVFLRIRPQTTPQSSTKPAKCKNAWPQNPTAKNTKNLKVKKASEICLKVTDSYSVTLSPPQSLQDLKRVKSEIYEGFSRVFAADSSQDEVYEEMVNPLVKDFMRGKSGMLAALGPSGSGKTHTIFGSMRQPGMVPLALRRIFAQAEGSEIEPSRTFYLSMFEIRSERGKSEGVIDLSQDGGELSMQQSIIKGLQETTVYDAQQAESLIARGMVRRATAMTNSNNQSSRSQCIINIRSGLNKFDEQEHVQSEGALLTIVDLAGAEREKRTGNQGARLLESNFINNTSMVFGLCLRSLLEHQKNRKKPLQKHFQNSLLTRYLRDYLEGKKRMALILTVKPGEEDYLDASFLLRQASPFMNIKFSNVEEPSNAKGNKRRFQTLSRAEQLKKMKYSIFEDGKTNEGKSDGDDQLEKEGEFMTSFACFQAVVTLEQIEEVSATKSLVQSLKTNLEVNSDLPLKKDDTELAKRDRENQILQGFTKALWNVLKQWKKKLEVAESEIHCLRESLTTEKARSSELENELNDLKFRRTYGNEVSAEVSPADVRESLTIQKARSSELENGPNGFKFRGSCGNDVSAEASPVEVDKYRGHGVAKLEGQTTISHEVTESEIHHLIESLTFGKACSSELENELNDLKSPGSCGEKVSVEAPPIKMDKCRVDGFAEWGSYQPFNAHEVTAGVPSSNPKETESVADNQSSNATLLTKTTQELTSLQQCIDQKVDNSAGTFDDADVINAPKDTGPVDTHSNDETTGSGFSESVQSSLHPNVVPRDDSSSSVEGDQLQSSSEK</sequence>
<evidence type="ECO:0000313" key="10">
    <source>
        <dbReference type="Proteomes" id="UP001187471"/>
    </source>
</evidence>
<dbReference type="Pfam" id="PF00225">
    <property type="entry name" value="Kinesin"/>
    <property type="match status" value="1"/>
</dbReference>
<dbReference type="SMART" id="SM00129">
    <property type="entry name" value="KISc"/>
    <property type="match status" value="1"/>
</dbReference>
<dbReference type="Gene3D" id="3.40.850.10">
    <property type="entry name" value="Kinesin motor domain"/>
    <property type="match status" value="1"/>
</dbReference>
<dbReference type="GO" id="GO:0003777">
    <property type="term" value="F:microtubule motor activity"/>
    <property type="evidence" value="ECO:0007669"/>
    <property type="project" value="InterPro"/>
</dbReference>
<evidence type="ECO:0000256" key="6">
    <source>
        <dbReference type="SAM" id="Coils"/>
    </source>
</evidence>
<accession>A0AA88RH86</accession>
<evidence type="ECO:0000256" key="1">
    <source>
        <dbReference type="ARBA" id="ARBA00022701"/>
    </source>
</evidence>
<dbReference type="InterPro" id="IPR001752">
    <property type="entry name" value="Kinesin_motor_dom"/>
</dbReference>
<feature type="domain" description="Kinesin motor" evidence="8">
    <location>
        <begin position="75"/>
        <end position="435"/>
    </location>
</feature>
<dbReference type="InterPro" id="IPR027417">
    <property type="entry name" value="P-loop_NTPase"/>
</dbReference>
<feature type="coiled-coil region" evidence="6">
    <location>
        <begin position="561"/>
        <end position="602"/>
    </location>
</feature>
<evidence type="ECO:0000313" key="9">
    <source>
        <dbReference type="EMBL" id="KAK2982280.1"/>
    </source>
</evidence>
<feature type="compositionally biased region" description="Polar residues" evidence="7">
    <location>
        <begin position="847"/>
        <end position="861"/>
    </location>
</feature>
<evidence type="ECO:0000256" key="3">
    <source>
        <dbReference type="ARBA" id="ARBA00022840"/>
    </source>
</evidence>
<dbReference type="SUPFAM" id="SSF52540">
    <property type="entry name" value="P-loop containing nucleoside triphosphate hydrolases"/>
    <property type="match status" value="1"/>
</dbReference>
<dbReference type="InterPro" id="IPR036961">
    <property type="entry name" value="Kinesin_motor_dom_sf"/>
</dbReference>
<feature type="non-terminal residue" evidence="9">
    <location>
        <position position="861"/>
    </location>
</feature>
<dbReference type="PANTHER" id="PTHR24115">
    <property type="entry name" value="KINESIN-RELATED"/>
    <property type="match status" value="1"/>
</dbReference>
<feature type="region of interest" description="Disordered" evidence="7">
    <location>
        <begin position="797"/>
        <end position="861"/>
    </location>
</feature>
<gene>
    <name evidence="9" type="ORF">RJ640_020832</name>
</gene>
<protein>
    <recommendedName>
        <fullName evidence="8">Kinesin motor domain-containing protein</fullName>
    </recommendedName>
</protein>
<evidence type="ECO:0000259" key="8">
    <source>
        <dbReference type="PROSITE" id="PS50067"/>
    </source>
</evidence>
<dbReference type="GO" id="GO:0008017">
    <property type="term" value="F:microtubule binding"/>
    <property type="evidence" value="ECO:0007669"/>
    <property type="project" value="InterPro"/>
</dbReference>
<keyword evidence="4 5" id="KW-0505">Motor protein</keyword>
<dbReference type="GO" id="GO:0005871">
    <property type="term" value="C:kinesin complex"/>
    <property type="evidence" value="ECO:0007669"/>
    <property type="project" value="TreeGrafter"/>
</dbReference>
<feature type="region of interest" description="Disordered" evidence="7">
    <location>
        <begin position="87"/>
        <end position="107"/>
    </location>
</feature>
<dbReference type="GO" id="GO:0007018">
    <property type="term" value="P:microtubule-based movement"/>
    <property type="evidence" value="ECO:0007669"/>
    <property type="project" value="InterPro"/>
</dbReference>
<feature type="compositionally biased region" description="Polar residues" evidence="7">
    <location>
        <begin position="822"/>
        <end position="837"/>
    </location>
</feature>
<comment type="caution">
    <text evidence="9">The sequence shown here is derived from an EMBL/GenBank/DDBJ whole genome shotgun (WGS) entry which is preliminary data.</text>
</comment>
<evidence type="ECO:0000256" key="7">
    <source>
        <dbReference type="SAM" id="MobiDB-lite"/>
    </source>
</evidence>
<dbReference type="GO" id="GO:0005874">
    <property type="term" value="C:microtubule"/>
    <property type="evidence" value="ECO:0007669"/>
    <property type="project" value="UniProtKB-KW"/>
</dbReference>
<dbReference type="AlphaFoldDB" id="A0AA88RH86"/>
<feature type="compositionally biased region" description="Polar residues" evidence="7">
    <location>
        <begin position="753"/>
        <end position="771"/>
    </location>
</feature>
<dbReference type="GO" id="GO:0005524">
    <property type="term" value="F:ATP binding"/>
    <property type="evidence" value="ECO:0007669"/>
    <property type="project" value="UniProtKB-UniRule"/>
</dbReference>
<dbReference type="InterPro" id="IPR027640">
    <property type="entry name" value="Kinesin-like_fam"/>
</dbReference>
<proteinExistence type="inferred from homology"/>
<keyword evidence="2 5" id="KW-0547">Nucleotide-binding</keyword>
<feature type="region of interest" description="Disordered" evidence="7">
    <location>
        <begin position="749"/>
        <end position="771"/>
    </location>
</feature>
<evidence type="ECO:0000256" key="4">
    <source>
        <dbReference type="ARBA" id="ARBA00023175"/>
    </source>
</evidence>
<evidence type="ECO:0000256" key="2">
    <source>
        <dbReference type="ARBA" id="ARBA00022741"/>
    </source>
</evidence>
<dbReference type="EMBL" id="JAVXUO010001444">
    <property type="protein sequence ID" value="KAK2982280.1"/>
    <property type="molecule type" value="Genomic_DNA"/>
</dbReference>
<reference evidence="9" key="1">
    <citation type="submission" date="2022-12" db="EMBL/GenBank/DDBJ databases">
        <title>Draft genome assemblies for two species of Escallonia (Escalloniales).</title>
        <authorList>
            <person name="Chanderbali A."/>
            <person name="Dervinis C."/>
            <person name="Anghel I."/>
            <person name="Soltis D."/>
            <person name="Soltis P."/>
            <person name="Zapata F."/>
        </authorList>
    </citation>
    <scope>NUCLEOTIDE SEQUENCE</scope>
    <source>
        <strain evidence="9">UCBG92.1500</strain>
        <tissue evidence="9">Leaf</tissue>
    </source>
</reference>
<keyword evidence="6" id="KW-0175">Coiled coil</keyword>
<keyword evidence="3 5" id="KW-0067">ATP-binding</keyword>
<name>A0AA88RH86_9ASTE</name>